<sequence>MIDNLDLTKLDQREPAEMDKLRHAIGRVGFLTISNAGLSAERVQQVISEYSNFFRQPEQIKRTVDMATSGANRGWGAPRSEQVDPTANPDFKEVFDCGYELSANDPYAERELSVYAPNLWPDFSGEFRTIIQVYYSDACVIAMRVLRAIAVAIGRDANSFDAAFDTPMALLRGNFYPQRPDWAGENDFGIAAHTDYGCLTLLATDGTPGLEVRMPDGDWQAVNAAPGQFIINFGEMLEFWTDGEVKATEHRVKGTSDERISVPLFFNPSYDTNIAPPDSGKIIRAGEHLTQRFNETYVHLQAAS</sequence>
<keyword evidence="13" id="KW-0223">Dioxygenase</keyword>
<name>A0A497ZQ41_9RHOB</name>
<comment type="catalytic activity">
    <reaction evidence="10">
        <text>L-arginine + 2-oxoglutarate + O2 = guanidine + L-glutamate 5-semialdehyde + succinate + CO2</text>
        <dbReference type="Rhea" id="RHEA:31535"/>
        <dbReference type="ChEBI" id="CHEBI:15379"/>
        <dbReference type="ChEBI" id="CHEBI:16526"/>
        <dbReference type="ChEBI" id="CHEBI:16810"/>
        <dbReference type="ChEBI" id="CHEBI:30031"/>
        <dbReference type="ChEBI" id="CHEBI:30087"/>
        <dbReference type="ChEBI" id="CHEBI:32682"/>
        <dbReference type="ChEBI" id="CHEBI:58066"/>
        <dbReference type="EC" id="1.14.20.7"/>
    </reaction>
</comment>
<evidence type="ECO:0000256" key="4">
    <source>
        <dbReference type="ARBA" id="ARBA00012531"/>
    </source>
</evidence>
<evidence type="ECO:0000256" key="9">
    <source>
        <dbReference type="ARBA" id="ARBA00047725"/>
    </source>
</evidence>
<keyword evidence="11" id="KW-0560">Oxidoreductase</keyword>
<dbReference type="AlphaFoldDB" id="A0A497ZQ41"/>
<dbReference type="GO" id="GO:0046872">
    <property type="term" value="F:metal ion binding"/>
    <property type="evidence" value="ECO:0007669"/>
    <property type="project" value="UniProtKB-KW"/>
</dbReference>
<dbReference type="InterPro" id="IPR026992">
    <property type="entry name" value="DIOX_N"/>
</dbReference>
<dbReference type="Pfam" id="PF14226">
    <property type="entry name" value="DIOX_N"/>
    <property type="match status" value="1"/>
</dbReference>
<dbReference type="InterPro" id="IPR005123">
    <property type="entry name" value="Oxoglu/Fe-dep_dioxygenase_dom"/>
</dbReference>
<dbReference type="GO" id="GO:0009693">
    <property type="term" value="P:ethylene biosynthetic process"/>
    <property type="evidence" value="ECO:0007669"/>
    <property type="project" value="UniProtKB-KW"/>
</dbReference>
<keyword evidence="14" id="KW-1185">Reference proteome</keyword>
<evidence type="ECO:0000256" key="2">
    <source>
        <dbReference type="ARBA" id="ARBA00004767"/>
    </source>
</evidence>
<comment type="catalytic activity">
    <reaction evidence="9">
        <text>2-oxoglutarate + O2 + 2 H(+) = ethene + 3 CO2 + H2O</text>
        <dbReference type="Rhea" id="RHEA:31523"/>
        <dbReference type="ChEBI" id="CHEBI:15377"/>
        <dbReference type="ChEBI" id="CHEBI:15378"/>
        <dbReference type="ChEBI" id="CHEBI:15379"/>
        <dbReference type="ChEBI" id="CHEBI:16526"/>
        <dbReference type="ChEBI" id="CHEBI:16810"/>
        <dbReference type="ChEBI" id="CHEBI:18153"/>
        <dbReference type="EC" id="1.13.12.19"/>
    </reaction>
</comment>
<keyword evidence="11" id="KW-0408">Iron</keyword>
<proteinExistence type="inferred from homology"/>
<dbReference type="EC" id="1.14.20.7" evidence="3"/>
<dbReference type="SUPFAM" id="SSF51197">
    <property type="entry name" value="Clavaminate synthase-like"/>
    <property type="match status" value="1"/>
</dbReference>
<comment type="pathway">
    <text evidence="2">Alkene biosynthesis; ethylene biosynthesis via 2-oxoglutarate.</text>
</comment>
<evidence type="ECO:0000256" key="11">
    <source>
        <dbReference type="RuleBase" id="RU003682"/>
    </source>
</evidence>
<dbReference type="InterPro" id="IPR050231">
    <property type="entry name" value="Iron_ascorbate_oxido_reductase"/>
</dbReference>
<reference evidence="13 14" key="1">
    <citation type="submission" date="2018-10" db="EMBL/GenBank/DDBJ databases">
        <title>Genomic Encyclopedia of Archaeal and Bacterial Type Strains, Phase II (KMG-II): from individual species to whole genera.</title>
        <authorList>
            <person name="Goeker M."/>
        </authorList>
    </citation>
    <scope>NUCLEOTIDE SEQUENCE [LARGE SCALE GENOMIC DNA]</scope>
    <source>
        <strain evidence="13 14">DSM 29317</strain>
    </source>
</reference>
<evidence type="ECO:0000313" key="13">
    <source>
        <dbReference type="EMBL" id="RLK10451.1"/>
    </source>
</evidence>
<organism evidence="13 14">
    <name type="scientific">Ruegeria conchae</name>
    <dbReference type="NCBI Taxonomy" id="981384"/>
    <lineage>
        <taxon>Bacteria</taxon>
        <taxon>Pseudomonadati</taxon>
        <taxon>Pseudomonadota</taxon>
        <taxon>Alphaproteobacteria</taxon>
        <taxon>Rhodobacterales</taxon>
        <taxon>Roseobacteraceae</taxon>
        <taxon>Ruegeria</taxon>
    </lineage>
</organism>
<dbReference type="STRING" id="981384.GCA_000192475_03092"/>
<evidence type="ECO:0000256" key="5">
    <source>
        <dbReference type="ARBA" id="ARBA00019045"/>
    </source>
</evidence>
<keyword evidence="11" id="KW-0479">Metal-binding</keyword>
<dbReference type="PROSITE" id="PS51471">
    <property type="entry name" value="FE2OG_OXY"/>
    <property type="match status" value="1"/>
</dbReference>
<dbReference type="GO" id="GO:0051213">
    <property type="term" value="F:dioxygenase activity"/>
    <property type="evidence" value="ECO:0007669"/>
    <property type="project" value="UniProtKB-KW"/>
</dbReference>
<accession>A0A497ZQ41</accession>
<dbReference type="EMBL" id="RCCT01000001">
    <property type="protein sequence ID" value="RLK10451.1"/>
    <property type="molecule type" value="Genomic_DNA"/>
</dbReference>
<feature type="domain" description="Fe2OG dioxygenase" evidence="12">
    <location>
        <begin position="166"/>
        <end position="268"/>
    </location>
</feature>
<evidence type="ECO:0000256" key="10">
    <source>
        <dbReference type="ARBA" id="ARBA00049359"/>
    </source>
</evidence>
<protein>
    <recommendedName>
        <fullName evidence="5">2-oxoglutarate-dependent ethylene/succinate-forming enzyme</fullName>
        <ecNumber evidence="4">1.13.12.19</ecNumber>
        <ecNumber evidence="3">1.14.20.7</ecNumber>
    </recommendedName>
    <alternativeName>
        <fullName evidence="7">2-oxoglutarate dioxygenase (ethylene-forming)</fullName>
    </alternativeName>
    <alternativeName>
        <fullName evidence="8">2-oxoglutarate/L-arginine monooxygenase/decarboxylase (succinate-forming)</fullName>
    </alternativeName>
</protein>
<dbReference type="EC" id="1.13.12.19" evidence="4"/>
<evidence type="ECO:0000256" key="6">
    <source>
        <dbReference type="ARBA" id="ARBA00022666"/>
    </source>
</evidence>
<evidence type="ECO:0000259" key="12">
    <source>
        <dbReference type="PROSITE" id="PS51471"/>
    </source>
</evidence>
<dbReference type="OrthoDB" id="21825at2"/>
<evidence type="ECO:0000256" key="3">
    <source>
        <dbReference type="ARBA" id="ARBA00012293"/>
    </source>
</evidence>
<dbReference type="Pfam" id="PF03171">
    <property type="entry name" value="2OG-FeII_Oxy"/>
    <property type="match status" value="1"/>
</dbReference>
<evidence type="ECO:0000256" key="7">
    <source>
        <dbReference type="ARBA" id="ARBA00031011"/>
    </source>
</evidence>
<comment type="cofactor">
    <cofactor evidence="1">
        <name>Fe(2+)</name>
        <dbReference type="ChEBI" id="CHEBI:29033"/>
    </cofactor>
</comment>
<dbReference type="Proteomes" id="UP000271700">
    <property type="component" value="Unassembled WGS sequence"/>
</dbReference>
<evidence type="ECO:0000256" key="1">
    <source>
        <dbReference type="ARBA" id="ARBA00001954"/>
    </source>
</evidence>
<evidence type="ECO:0000313" key="14">
    <source>
        <dbReference type="Proteomes" id="UP000271700"/>
    </source>
</evidence>
<comment type="caution">
    <text evidence="13">The sequence shown here is derived from an EMBL/GenBank/DDBJ whole genome shotgun (WGS) entry which is preliminary data.</text>
</comment>
<dbReference type="InterPro" id="IPR044861">
    <property type="entry name" value="IPNS-like_FE2OG_OXY"/>
</dbReference>
<dbReference type="RefSeq" id="WP_029621786.1">
    <property type="nucleotide sequence ID" value="NZ_AEYW01000006.1"/>
</dbReference>
<gene>
    <name evidence="13" type="ORF">CLV75_0421</name>
</gene>
<dbReference type="InterPro" id="IPR027443">
    <property type="entry name" value="IPNS-like_sf"/>
</dbReference>
<evidence type="ECO:0000256" key="8">
    <source>
        <dbReference type="ARBA" id="ARBA00031282"/>
    </source>
</evidence>
<keyword evidence="6" id="KW-0266">Ethylene biosynthesis</keyword>
<dbReference type="PRINTS" id="PR00682">
    <property type="entry name" value="IPNSYNTHASE"/>
</dbReference>
<dbReference type="Gene3D" id="2.60.120.330">
    <property type="entry name" value="B-lactam Antibiotic, Isopenicillin N Synthase, Chain"/>
    <property type="match status" value="1"/>
</dbReference>
<dbReference type="GO" id="GO:0102276">
    <property type="term" value="F:2-oxoglutarate oxygenase/decarboxylase (ethylene-forming) activity"/>
    <property type="evidence" value="ECO:0007669"/>
    <property type="project" value="UniProtKB-EC"/>
</dbReference>
<dbReference type="PANTHER" id="PTHR47990">
    <property type="entry name" value="2-OXOGLUTARATE (2OG) AND FE(II)-DEPENDENT OXYGENASE SUPERFAMILY PROTEIN-RELATED"/>
    <property type="match status" value="1"/>
</dbReference>
<comment type="similarity">
    <text evidence="11">Belongs to the iron/ascorbate-dependent oxidoreductase family.</text>
</comment>